<reference evidence="1" key="1">
    <citation type="submission" date="2018-05" db="EMBL/GenBank/DDBJ databases">
        <authorList>
            <person name="Lanie J.A."/>
            <person name="Ng W.-L."/>
            <person name="Kazmierczak K.M."/>
            <person name="Andrzejewski T.M."/>
            <person name="Davidsen T.M."/>
            <person name="Wayne K.J."/>
            <person name="Tettelin H."/>
            <person name="Glass J.I."/>
            <person name="Rusch D."/>
            <person name="Podicherti R."/>
            <person name="Tsui H.-C.T."/>
            <person name="Winkler M.E."/>
        </authorList>
    </citation>
    <scope>NUCLEOTIDE SEQUENCE</scope>
</reference>
<dbReference type="InterPro" id="IPR037171">
    <property type="entry name" value="NagB/RpiA_transferase-like"/>
</dbReference>
<evidence type="ECO:0000313" key="1">
    <source>
        <dbReference type="EMBL" id="SVA01401.1"/>
    </source>
</evidence>
<feature type="non-terminal residue" evidence="1">
    <location>
        <position position="1"/>
    </location>
</feature>
<dbReference type="SUPFAM" id="SSF100950">
    <property type="entry name" value="NagB/RpiA/CoA transferase-like"/>
    <property type="match status" value="1"/>
</dbReference>
<organism evidence="1">
    <name type="scientific">marine metagenome</name>
    <dbReference type="NCBI Taxonomy" id="408172"/>
    <lineage>
        <taxon>unclassified sequences</taxon>
        <taxon>metagenomes</taxon>
        <taxon>ecological metagenomes</taxon>
    </lineage>
</organism>
<sequence length="242" mass="26415">VAIAEAFRGDGEILCNPIGTTPIIGGRLARATFEPDMVMTDTISVLAANTLPVGDPDAERLVEAWMPYRDIFDVVWSGRRHIVMGASQIDARGNQNLAAIGDWRKPKAQLLGLRGAPGNLVNHATTYWVPNHSTRTFVPEVDVVSGPGYDRVAGLSAAVRDSHEIRRVVSNLGVFDFANDEKRMQLVSVHPDVTVDQVVEATGFELVVGDEVGQTRLPTDEELRLIREVIDPHGLRKAEFGS</sequence>
<gene>
    <name evidence="1" type="ORF">METZ01_LOCUS54255</name>
</gene>
<dbReference type="Gene3D" id="3.40.1080.10">
    <property type="entry name" value="Glutaconate Coenzyme A-transferase"/>
    <property type="match status" value="1"/>
</dbReference>
<dbReference type="AlphaFoldDB" id="A0A381SDK5"/>
<dbReference type="SMART" id="SM00882">
    <property type="entry name" value="CoA_trans"/>
    <property type="match status" value="1"/>
</dbReference>
<dbReference type="GO" id="GO:0008410">
    <property type="term" value="F:CoA-transferase activity"/>
    <property type="evidence" value="ECO:0007669"/>
    <property type="project" value="InterPro"/>
</dbReference>
<dbReference type="PANTHER" id="PTHR43293:SF3">
    <property type="entry name" value="CHOLESTEROL RING-CLEAVING HYDROLASE IPDB SUBUNIT"/>
    <property type="match status" value="1"/>
</dbReference>
<accession>A0A381SDK5</accession>
<dbReference type="Pfam" id="PF01144">
    <property type="entry name" value="CoA_trans"/>
    <property type="match status" value="1"/>
</dbReference>
<dbReference type="InterPro" id="IPR004165">
    <property type="entry name" value="CoA_trans_fam_I"/>
</dbReference>
<protein>
    <recommendedName>
        <fullName evidence="2">CoA-transferase</fullName>
    </recommendedName>
</protein>
<dbReference type="PANTHER" id="PTHR43293">
    <property type="entry name" value="ACETATE COA-TRANSFERASE YDIF"/>
    <property type="match status" value="1"/>
</dbReference>
<dbReference type="EMBL" id="UINC01002900">
    <property type="protein sequence ID" value="SVA01401.1"/>
    <property type="molecule type" value="Genomic_DNA"/>
</dbReference>
<name>A0A381SDK5_9ZZZZ</name>
<evidence type="ECO:0008006" key="2">
    <source>
        <dbReference type="Google" id="ProtNLM"/>
    </source>
</evidence>
<proteinExistence type="predicted"/>